<keyword evidence="3" id="KW-1185">Reference proteome</keyword>
<protein>
    <submittedName>
        <fullName evidence="2">DUF262 domain-containing protein</fullName>
    </submittedName>
</protein>
<reference evidence="2 3" key="1">
    <citation type="submission" date="2019-09" db="EMBL/GenBank/DDBJ databases">
        <title>Phylogeny of genus Pseudoclavibacter and closely related genus.</title>
        <authorList>
            <person name="Li Y."/>
        </authorList>
    </citation>
    <scope>NUCLEOTIDE SEQUENCE [LARGE SCALE GENOMIC DNA]</scope>
    <source>
        <strain evidence="2 3">JCM 16921</strain>
    </source>
</reference>
<feature type="domain" description="GmrSD restriction endonucleases N-terminal" evidence="1">
    <location>
        <begin position="13"/>
        <end position="235"/>
    </location>
</feature>
<evidence type="ECO:0000259" key="1">
    <source>
        <dbReference type="Pfam" id="PF03235"/>
    </source>
</evidence>
<dbReference type="RefSeq" id="WP_158036233.1">
    <property type="nucleotide sequence ID" value="NZ_BAAAZV010000017.1"/>
</dbReference>
<dbReference type="PANTHER" id="PTHR37292">
    <property type="entry name" value="VNG6097C"/>
    <property type="match status" value="1"/>
</dbReference>
<comment type="caution">
    <text evidence="2">The sequence shown here is derived from an EMBL/GenBank/DDBJ whole genome shotgun (WGS) entry which is preliminary data.</text>
</comment>
<dbReference type="Pfam" id="PF03235">
    <property type="entry name" value="GmrSD_N"/>
    <property type="match status" value="1"/>
</dbReference>
<dbReference type="InterPro" id="IPR004919">
    <property type="entry name" value="GmrSD_N"/>
</dbReference>
<dbReference type="Proteomes" id="UP000481339">
    <property type="component" value="Unassembled WGS sequence"/>
</dbReference>
<gene>
    <name evidence="2" type="ORF">F8O02_05515</name>
</gene>
<proteinExistence type="predicted"/>
<dbReference type="EMBL" id="WBKA01000003">
    <property type="protein sequence ID" value="KAB1632455.1"/>
    <property type="molecule type" value="Genomic_DNA"/>
</dbReference>
<dbReference type="AlphaFoldDB" id="A0A7C8FUB7"/>
<accession>A0A7C8FUB7</accession>
<dbReference type="PANTHER" id="PTHR37292:SF2">
    <property type="entry name" value="DUF262 DOMAIN-CONTAINING PROTEIN"/>
    <property type="match status" value="1"/>
</dbReference>
<evidence type="ECO:0000313" key="3">
    <source>
        <dbReference type="Proteomes" id="UP000481339"/>
    </source>
</evidence>
<evidence type="ECO:0000313" key="2">
    <source>
        <dbReference type="EMBL" id="KAB1632455.1"/>
    </source>
</evidence>
<organism evidence="2 3">
    <name type="scientific">Pseudoclavibacter caeni</name>
    <dbReference type="NCBI Taxonomy" id="908846"/>
    <lineage>
        <taxon>Bacteria</taxon>
        <taxon>Bacillati</taxon>
        <taxon>Actinomycetota</taxon>
        <taxon>Actinomycetes</taxon>
        <taxon>Micrococcales</taxon>
        <taxon>Microbacteriaceae</taxon>
        <taxon>Pseudoclavibacter</taxon>
    </lineage>
</organism>
<dbReference type="OrthoDB" id="9787127at2"/>
<sequence length="592" mass="67371">MGKELFDNIPSKVEDLLRDVELGKLGLPDLQRPFVWPDSKVRNLLDSMLKGYPIGYIMLWSSPDEYDNAKQIGDNDKTYKEPDDLVIDGQQRLTALLAALHGTKVRDKNYQERTIRISFNPLTREFAVWTQAYERNTEWISSVSSVFEADRDHSVSKFRKAFIRQANEGRERNGRPALTDEEEDLIEENLNDLLNLGIYTLPTLKINSKADEEDVAEIFVRVNSGGTKLTEKNFIETLLAVFDNEVHARIDRFCAESRIPKDGTAYNQIIEVDPSHLIRIAVGVGFRRARLKYAYMLLRGKDLTTGITSAETRKENLGKFKDALDLALNLNNWHAFLNLFGKAGYLKGSIVASTNAVVFSYVLYLIGKYDYKVPAFELNKVITKWIFMATITGFYTGSTESEVEKQFADLREVTTPESFVPYLESTIATRFTDDFFTYSLPSSLEGSSANSPSWFGYVASLIVLGMPMLFSTSPLAQYFTIGASGKKNAIDKHHIFPKNYLTKIGYDNDRERNQIANFTYLDYNTNIEIGDKAPAEYVSAYREKLGEEGYAKSCRDNALPLDFENLEYPDFLAQRRVLMANIVKKAYEKLCE</sequence>
<name>A0A7C8FUB7_9MICO</name>